<keyword evidence="8" id="KW-1185">Reference proteome</keyword>
<keyword evidence="4 6" id="KW-1133">Transmembrane helix</keyword>
<evidence type="ECO:0000256" key="4">
    <source>
        <dbReference type="ARBA" id="ARBA00022989"/>
    </source>
</evidence>
<evidence type="ECO:0000256" key="3">
    <source>
        <dbReference type="ARBA" id="ARBA00022692"/>
    </source>
</evidence>
<comment type="caution">
    <text evidence="7">The sequence shown here is derived from an EMBL/GenBank/DDBJ whole genome shotgun (WGS) entry which is preliminary data.</text>
</comment>
<evidence type="ECO:0000256" key="1">
    <source>
        <dbReference type="ARBA" id="ARBA00004370"/>
    </source>
</evidence>
<keyword evidence="3 6" id="KW-0812">Transmembrane</keyword>
<gene>
    <name evidence="7" type="ORF">GCM10023332_07420</name>
</gene>
<dbReference type="Pfam" id="PF02104">
    <property type="entry name" value="SURF1"/>
    <property type="match status" value="1"/>
</dbReference>
<sequence length="240" mass="25514">MSRARDMFLGWTLAVVAMAVFAGLGAWQLGRMQQKQAMLDRVQRVLEERRPVSLALAGAAAQARGYDWAVGEGRFANAPAVLLDNQQRDGRSGVVAYRLFRPAGAHPLLVELGWLPLDGARTLPVVERPTDVSTVQGLLAPPPVHGIGEAVAVVQPDGTVLATGLGAAGLPAALGQAGLPPRVLKLDPALPFGHARDLDILPNTLPPERHLGYAVQWFALSLAVLVVAIVLTLRKARPRP</sequence>
<dbReference type="PROSITE" id="PS50895">
    <property type="entry name" value="SURF1"/>
    <property type="match status" value="1"/>
</dbReference>
<evidence type="ECO:0000256" key="2">
    <source>
        <dbReference type="ARBA" id="ARBA00007165"/>
    </source>
</evidence>
<comment type="caution">
    <text evidence="6">Lacks conserved residue(s) required for the propagation of feature annotation.</text>
</comment>
<name>A0ABP9DRM7_9GAMM</name>
<keyword evidence="6" id="KW-1003">Cell membrane</keyword>
<dbReference type="CDD" id="cd06662">
    <property type="entry name" value="SURF1"/>
    <property type="match status" value="1"/>
</dbReference>
<feature type="transmembrane region" description="Helical" evidence="6">
    <location>
        <begin position="211"/>
        <end position="233"/>
    </location>
</feature>
<dbReference type="RefSeq" id="WP_345294142.1">
    <property type="nucleotide sequence ID" value="NZ_BAABJY010000001.1"/>
</dbReference>
<reference evidence="8" key="1">
    <citation type="journal article" date="2019" name="Int. J. Syst. Evol. Microbiol.">
        <title>The Global Catalogue of Microorganisms (GCM) 10K type strain sequencing project: providing services to taxonomists for standard genome sequencing and annotation.</title>
        <authorList>
            <consortium name="The Broad Institute Genomics Platform"/>
            <consortium name="The Broad Institute Genome Sequencing Center for Infectious Disease"/>
            <person name="Wu L."/>
            <person name="Ma J."/>
        </authorList>
    </citation>
    <scope>NUCLEOTIDE SEQUENCE [LARGE SCALE GENOMIC DNA]</scope>
    <source>
        <strain evidence="8">JCM 18392</strain>
    </source>
</reference>
<dbReference type="Proteomes" id="UP001501323">
    <property type="component" value="Unassembled WGS sequence"/>
</dbReference>
<evidence type="ECO:0000313" key="8">
    <source>
        <dbReference type="Proteomes" id="UP001501323"/>
    </source>
</evidence>
<dbReference type="InterPro" id="IPR045214">
    <property type="entry name" value="Surf1/Surf4"/>
</dbReference>
<comment type="subcellular location">
    <subcellularLocation>
        <location evidence="6">Cell membrane</location>
        <topology evidence="6">Multi-pass membrane protein</topology>
    </subcellularLocation>
    <subcellularLocation>
        <location evidence="1">Membrane</location>
    </subcellularLocation>
</comment>
<comment type="similarity">
    <text evidence="2 6">Belongs to the SURF1 family.</text>
</comment>
<evidence type="ECO:0000313" key="7">
    <source>
        <dbReference type="EMBL" id="GAA4858146.1"/>
    </source>
</evidence>
<evidence type="ECO:0000256" key="5">
    <source>
        <dbReference type="ARBA" id="ARBA00023136"/>
    </source>
</evidence>
<organism evidence="7 8">
    <name type="scientific">Luteimonas vadosa</name>
    <dbReference type="NCBI Taxonomy" id="1165507"/>
    <lineage>
        <taxon>Bacteria</taxon>
        <taxon>Pseudomonadati</taxon>
        <taxon>Pseudomonadota</taxon>
        <taxon>Gammaproteobacteria</taxon>
        <taxon>Lysobacterales</taxon>
        <taxon>Lysobacteraceae</taxon>
        <taxon>Luteimonas</taxon>
    </lineage>
</organism>
<accession>A0ABP9DRM7</accession>
<dbReference type="PANTHER" id="PTHR23427">
    <property type="entry name" value="SURFEIT LOCUS PROTEIN"/>
    <property type="match status" value="1"/>
</dbReference>
<keyword evidence="5 6" id="KW-0472">Membrane</keyword>
<dbReference type="InterPro" id="IPR002994">
    <property type="entry name" value="Surf1/Shy1"/>
</dbReference>
<dbReference type="EMBL" id="BAABJY010000001">
    <property type="protein sequence ID" value="GAA4858146.1"/>
    <property type="molecule type" value="Genomic_DNA"/>
</dbReference>
<evidence type="ECO:0000256" key="6">
    <source>
        <dbReference type="RuleBase" id="RU363076"/>
    </source>
</evidence>
<protein>
    <recommendedName>
        <fullName evidence="6">SURF1-like protein</fullName>
    </recommendedName>
</protein>
<dbReference type="PANTHER" id="PTHR23427:SF2">
    <property type="entry name" value="SURFEIT LOCUS PROTEIN 1"/>
    <property type="match status" value="1"/>
</dbReference>
<proteinExistence type="inferred from homology"/>